<dbReference type="SUPFAM" id="SSF55874">
    <property type="entry name" value="ATPase domain of HSP90 chaperone/DNA topoisomerase II/histidine kinase"/>
    <property type="match status" value="1"/>
</dbReference>
<evidence type="ECO:0000256" key="9">
    <source>
        <dbReference type="ARBA" id="ARBA00022777"/>
    </source>
</evidence>
<evidence type="ECO:0000256" key="12">
    <source>
        <dbReference type="ARBA" id="ARBA00023012"/>
    </source>
</evidence>
<dbReference type="AlphaFoldDB" id="A0A5R9LIL6"/>
<proteinExistence type="predicted"/>
<dbReference type="CDD" id="cd00075">
    <property type="entry name" value="HATPase"/>
    <property type="match status" value="1"/>
</dbReference>
<keyword evidence="9 17" id="KW-0418">Kinase</keyword>
<dbReference type="InterPro" id="IPR029151">
    <property type="entry name" value="Sensor-like_sf"/>
</dbReference>
<comment type="catalytic activity">
    <reaction evidence="1">
        <text>ATP + protein L-histidine = ADP + protein N-phospho-L-histidine.</text>
        <dbReference type="EC" id="2.7.13.3"/>
    </reaction>
</comment>
<dbReference type="SUPFAM" id="SSF47384">
    <property type="entry name" value="Homodimeric domain of signal transducing histidine kinase"/>
    <property type="match status" value="1"/>
</dbReference>
<keyword evidence="14" id="KW-0175">Coiled coil</keyword>
<dbReference type="InterPro" id="IPR003594">
    <property type="entry name" value="HATPase_dom"/>
</dbReference>
<keyword evidence="4" id="KW-1003">Cell membrane</keyword>
<gene>
    <name evidence="17" type="ORF">FE839_10915</name>
</gene>
<evidence type="ECO:0000256" key="6">
    <source>
        <dbReference type="ARBA" id="ARBA00022679"/>
    </source>
</evidence>
<dbReference type="InterPro" id="IPR003661">
    <property type="entry name" value="HisK_dim/P_dom"/>
</dbReference>
<dbReference type="Gene3D" id="6.10.250.3020">
    <property type="match status" value="1"/>
</dbReference>
<dbReference type="SUPFAM" id="SSF103190">
    <property type="entry name" value="Sensory domain-like"/>
    <property type="match status" value="1"/>
</dbReference>
<dbReference type="CDD" id="cd00082">
    <property type="entry name" value="HisKA"/>
    <property type="match status" value="1"/>
</dbReference>
<dbReference type="GO" id="GO:0005886">
    <property type="term" value="C:plasma membrane"/>
    <property type="evidence" value="ECO:0007669"/>
    <property type="project" value="UniProtKB-SubCell"/>
</dbReference>
<keyword evidence="13 15" id="KW-0472">Membrane</keyword>
<dbReference type="InterPro" id="IPR005467">
    <property type="entry name" value="His_kinase_dom"/>
</dbReference>
<feature type="transmembrane region" description="Helical" evidence="15">
    <location>
        <begin position="295"/>
        <end position="317"/>
    </location>
</feature>
<keyword evidence="18" id="KW-1185">Reference proteome</keyword>
<evidence type="ECO:0000256" key="4">
    <source>
        <dbReference type="ARBA" id="ARBA00022475"/>
    </source>
</evidence>
<evidence type="ECO:0000256" key="13">
    <source>
        <dbReference type="ARBA" id="ARBA00023136"/>
    </source>
</evidence>
<dbReference type="EMBL" id="VCHQ01000013">
    <property type="protein sequence ID" value="TLV17894.1"/>
    <property type="molecule type" value="Genomic_DNA"/>
</dbReference>
<evidence type="ECO:0000259" key="16">
    <source>
        <dbReference type="PROSITE" id="PS50109"/>
    </source>
</evidence>
<dbReference type="Gene3D" id="3.30.450.20">
    <property type="entry name" value="PAS domain"/>
    <property type="match status" value="2"/>
</dbReference>
<dbReference type="PROSITE" id="PS50109">
    <property type="entry name" value="HIS_KIN"/>
    <property type="match status" value="1"/>
</dbReference>
<dbReference type="Gene3D" id="1.10.287.130">
    <property type="match status" value="1"/>
</dbReference>
<feature type="domain" description="Histidine kinase" evidence="16">
    <location>
        <begin position="391"/>
        <end position="602"/>
    </location>
</feature>
<dbReference type="InterPro" id="IPR036890">
    <property type="entry name" value="HATPase_C_sf"/>
</dbReference>
<comment type="caution">
    <text evidence="17">The sequence shown here is derived from an EMBL/GenBank/DDBJ whole genome shotgun (WGS) entry which is preliminary data.</text>
</comment>
<keyword evidence="6" id="KW-0808">Transferase</keyword>
<evidence type="ECO:0000256" key="15">
    <source>
        <dbReference type="SAM" id="Phobius"/>
    </source>
</evidence>
<keyword evidence="10" id="KW-0067">ATP-binding</keyword>
<comment type="subcellular location">
    <subcellularLocation>
        <location evidence="2">Cell membrane</location>
        <topology evidence="2">Multi-pass membrane protein</topology>
    </subcellularLocation>
</comment>
<dbReference type="InterPro" id="IPR004358">
    <property type="entry name" value="Sig_transdc_His_kin-like_C"/>
</dbReference>
<evidence type="ECO:0000256" key="3">
    <source>
        <dbReference type="ARBA" id="ARBA00012438"/>
    </source>
</evidence>
<keyword evidence="7 15" id="KW-0812">Transmembrane</keyword>
<accession>A0A5R9LIL6</accession>
<keyword evidence="5" id="KW-0597">Phosphoprotein</keyword>
<dbReference type="PANTHER" id="PTHR43065">
    <property type="entry name" value="SENSOR HISTIDINE KINASE"/>
    <property type="match status" value="1"/>
</dbReference>
<dbReference type="GO" id="GO:0000155">
    <property type="term" value="F:phosphorelay sensor kinase activity"/>
    <property type="evidence" value="ECO:0007669"/>
    <property type="project" value="InterPro"/>
</dbReference>
<dbReference type="SMART" id="SM00387">
    <property type="entry name" value="HATPase_c"/>
    <property type="match status" value="1"/>
</dbReference>
<feature type="coiled-coil region" evidence="14">
    <location>
        <begin position="334"/>
        <end position="368"/>
    </location>
</feature>
<keyword evidence="12" id="KW-0902">Two-component regulatory system</keyword>
<evidence type="ECO:0000256" key="14">
    <source>
        <dbReference type="SAM" id="Coils"/>
    </source>
</evidence>
<dbReference type="RefSeq" id="WP_138360846.1">
    <property type="nucleotide sequence ID" value="NZ_JBCIVH010000029.1"/>
</dbReference>
<evidence type="ECO:0000313" key="18">
    <source>
        <dbReference type="Proteomes" id="UP000307430"/>
    </source>
</evidence>
<sequence length="609" mass="69424">MIISYTNNTDSKWPYRTASVILFLVLLAISTLFLHERFITLSGTDRMRLEMYKSTLNSTIEQYYILPYMLSIDKDIIQSIADSNDIQKNSLNKKIEYLNRHLKTAAIFILDAQGKAIASSNWQEAGSYVGHNYSYRPYYKQAMAGLNGKFYGIGNTTNRPGFFLSTSIKQNGEIIGVIVVKISLNEIENIWSEGPENIIVTDEHSIIFLSSQPHWRLKSLQPLPINIMKKLQSTRQYSINNLAPADYYPCFTLGGFVFLKNEAHQSCIFPVFYTQQIAIPEFNWNMMIIVPLENAYWTFGVTLAITIATYLLVLIFIKYWRMRLKNQQLLAQANEILEKQVKERTQELESINQKLIREMKERNQAEQVLQLTRSKLAESSKLAALGQMATEIAHEQNQPLAAIHSLTDNARIMLAKGMYSQVDQNLKYTISVIERMTQLMSELKTFASRHRVPKGSADVIKVMYSAVALLNHSMEKNHVERRIKAPSIPLFVGCDELGLEQIFSNLISNALDAMEQQQNKRLDIAIYCLEHRVIVTLKDTGPGFSSQAIDRVFEPFFTTKRRGIGLGLAIVSEIIRNSNGIIRADNHPEGGAIITLSWPEWRGSDNENK</sequence>
<reference evidence="17 18" key="1">
    <citation type="submission" date="2019-05" db="EMBL/GenBank/DDBJ databases">
        <title>Genome sequence of Klebsiella sp strain TOUT106.</title>
        <authorList>
            <person name="Rahi P."/>
            <person name="Chaudhari D."/>
        </authorList>
    </citation>
    <scope>NUCLEOTIDE SEQUENCE [LARGE SCALE GENOMIC DNA]</scope>
    <source>
        <strain evidence="17 18">TOUT106</strain>
    </source>
</reference>
<evidence type="ECO:0000313" key="17">
    <source>
        <dbReference type="EMBL" id="TLV17894.1"/>
    </source>
</evidence>
<keyword evidence="8" id="KW-0547">Nucleotide-binding</keyword>
<protein>
    <recommendedName>
        <fullName evidence="3">histidine kinase</fullName>
        <ecNumber evidence="3">2.7.13.3</ecNumber>
    </recommendedName>
</protein>
<organism evidence="17 18">
    <name type="scientific">Klebsiella indica</name>
    <dbReference type="NCBI Taxonomy" id="2582917"/>
    <lineage>
        <taxon>Bacteria</taxon>
        <taxon>Pseudomonadati</taxon>
        <taxon>Pseudomonadota</taxon>
        <taxon>Gammaproteobacteria</taxon>
        <taxon>Enterobacterales</taxon>
        <taxon>Enterobacteriaceae</taxon>
        <taxon>Klebsiella/Raoultella group</taxon>
        <taxon>Klebsiella</taxon>
    </lineage>
</organism>
<evidence type="ECO:0000256" key="1">
    <source>
        <dbReference type="ARBA" id="ARBA00000085"/>
    </source>
</evidence>
<dbReference type="Proteomes" id="UP000307430">
    <property type="component" value="Unassembled WGS sequence"/>
</dbReference>
<dbReference type="EC" id="2.7.13.3" evidence="3"/>
<evidence type="ECO:0000256" key="10">
    <source>
        <dbReference type="ARBA" id="ARBA00022840"/>
    </source>
</evidence>
<evidence type="ECO:0000256" key="7">
    <source>
        <dbReference type="ARBA" id="ARBA00022692"/>
    </source>
</evidence>
<dbReference type="PANTHER" id="PTHR43065:SF46">
    <property type="entry name" value="C4-DICARBOXYLATE TRANSPORT SENSOR PROTEIN DCTB"/>
    <property type="match status" value="1"/>
</dbReference>
<evidence type="ECO:0000256" key="11">
    <source>
        <dbReference type="ARBA" id="ARBA00022989"/>
    </source>
</evidence>
<evidence type="ECO:0000256" key="5">
    <source>
        <dbReference type="ARBA" id="ARBA00022553"/>
    </source>
</evidence>
<dbReference type="InterPro" id="IPR033479">
    <property type="entry name" value="dCache_1"/>
</dbReference>
<dbReference type="InterPro" id="IPR017055">
    <property type="entry name" value="Sig_transdc_His_kinase_DctB"/>
</dbReference>
<dbReference type="PRINTS" id="PR00344">
    <property type="entry name" value="BCTRLSENSOR"/>
</dbReference>
<dbReference type="CDD" id="cd12914">
    <property type="entry name" value="PDC1_DGC_like"/>
    <property type="match status" value="1"/>
</dbReference>
<keyword evidence="11 15" id="KW-1133">Transmembrane helix</keyword>
<dbReference type="Gene3D" id="3.30.565.10">
    <property type="entry name" value="Histidine kinase-like ATPase, C-terminal domain"/>
    <property type="match status" value="1"/>
</dbReference>
<dbReference type="Pfam" id="PF02518">
    <property type="entry name" value="HATPase_c"/>
    <property type="match status" value="1"/>
</dbReference>
<dbReference type="PIRSF" id="PIRSF036431">
    <property type="entry name" value="STHK_DctB"/>
    <property type="match status" value="1"/>
</dbReference>
<evidence type="ECO:0000256" key="8">
    <source>
        <dbReference type="ARBA" id="ARBA00022741"/>
    </source>
</evidence>
<dbReference type="GO" id="GO:0005524">
    <property type="term" value="F:ATP binding"/>
    <property type="evidence" value="ECO:0007669"/>
    <property type="project" value="UniProtKB-KW"/>
</dbReference>
<name>A0A5R9LIL6_9ENTR</name>
<dbReference type="Pfam" id="PF02743">
    <property type="entry name" value="dCache_1"/>
    <property type="match status" value="1"/>
</dbReference>
<evidence type="ECO:0000256" key="2">
    <source>
        <dbReference type="ARBA" id="ARBA00004651"/>
    </source>
</evidence>
<dbReference type="InterPro" id="IPR036097">
    <property type="entry name" value="HisK_dim/P_sf"/>
</dbReference>